<name>D1BCI5_SANKS</name>
<dbReference type="KEGG" id="ske:Sked_30740"/>
<protein>
    <submittedName>
        <fullName evidence="1">Uncharacterized protein</fullName>
    </submittedName>
</protein>
<evidence type="ECO:0000313" key="1">
    <source>
        <dbReference type="EMBL" id="ACZ22972.1"/>
    </source>
</evidence>
<keyword evidence="2" id="KW-1185">Reference proteome</keyword>
<dbReference type="RefSeq" id="WP_012868040.1">
    <property type="nucleotide sequence ID" value="NC_013521.1"/>
</dbReference>
<dbReference type="HOGENOM" id="CLU_1676622_0_0_11"/>
<accession>D1BCI5</accession>
<proteinExistence type="predicted"/>
<dbReference type="AlphaFoldDB" id="D1BCI5"/>
<dbReference type="Proteomes" id="UP000000322">
    <property type="component" value="Chromosome"/>
</dbReference>
<sequence>MNRTLPAVRVGRSSAQHADPVLLRVLSSTGPGGRTSVLLTERHPATTDSRAGKVTGCYDEARGYVRAVLTTAAGTLTLRHETGRFSGVLPAELLGTLRLDPGWSPSEVRRATTRAADGIVLVDLWGDPGDGLVGTIVGHALGGLTGTGGGAVTWEPS</sequence>
<reference evidence="1 2" key="1">
    <citation type="journal article" date="2009" name="Stand. Genomic Sci.">
        <title>Complete genome sequence of Sanguibacter keddieii type strain (ST-74).</title>
        <authorList>
            <person name="Ivanova N."/>
            <person name="Sikorski J."/>
            <person name="Sims D."/>
            <person name="Brettin T."/>
            <person name="Detter J.C."/>
            <person name="Han C."/>
            <person name="Lapidus A."/>
            <person name="Copeland A."/>
            <person name="Glavina Del Rio T."/>
            <person name="Nolan M."/>
            <person name="Chen F."/>
            <person name="Lucas S."/>
            <person name="Tice H."/>
            <person name="Cheng J.F."/>
            <person name="Bruce D."/>
            <person name="Goodwin L."/>
            <person name="Pitluck S."/>
            <person name="Pati A."/>
            <person name="Mavromatis K."/>
            <person name="Chen A."/>
            <person name="Palaniappan K."/>
            <person name="D'haeseleer P."/>
            <person name="Chain P."/>
            <person name="Bristow J."/>
            <person name="Eisen J.A."/>
            <person name="Markowitz V."/>
            <person name="Hugenholtz P."/>
            <person name="Goker M."/>
            <person name="Pukall R."/>
            <person name="Klenk H.P."/>
            <person name="Kyrpides N.C."/>
        </authorList>
    </citation>
    <scope>NUCLEOTIDE SEQUENCE [LARGE SCALE GENOMIC DNA]</scope>
    <source>
        <strain evidence="2">ATCC 51767 / DSM 10542 / NCFB 3025 / ST-74</strain>
    </source>
</reference>
<gene>
    <name evidence="1" type="ordered locus">Sked_30740</name>
</gene>
<organism evidence="1 2">
    <name type="scientific">Sanguibacter keddieii (strain ATCC 51767 / DSM 10542 / NCFB 3025 / ST-74)</name>
    <dbReference type="NCBI Taxonomy" id="446469"/>
    <lineage>
        <taxon>Bacteria</taxon>
        <taxon>Bacillati</taxon>
        <taxon>Actinomycetota</taxon>
        <taxon>Actinomycetes</taxon>
        <taxon>Micrococcales</taxon>
        <taxon>Sanguibacteraceae</taxon>
        <taxon>Sanguibacter</taxon>
    </lineage>
</organism>
<evidence type="ECO:0000313" key="2">
    <source>
        <dbReference type="Proteomes" id="UP000000322"/>
    </source>
</evidence>
<dbReference type="EMBL" id="CP001819">
    <property type="protein sequence ID" value="ACZ22972.1"/>
    <property type="molecule type" value="Genomic_DNA"/>
</dbReference>